<reference evidence="3 4" key="1">
    <citation type="submission" date="2020-07" db="EMBL/GenBank/DDBJ databases">
        <title>Roseicoccus Jingziensis gen. nov., sp. nov., isolated from coastal seawater.</title>
        <authorList>
            <person name="Feng X."/>
        </authorList>
    </citation>
    <scope>NUCLEOTIDE SEQUENCE [LARGE SCALE GENOMIC DNA]</scope>
    <source>
        <strain evidence="3 4">N1E253</strain>
    </source>
</reference>
<evidence type="ECO:0000256" key="1">
    <source>
        <dbReference type="SAM" id="SignalP"/>
    </source>
</evidence>
<name>A0A851GSR0_9BACT</name>
<comment type="caution">
    <text evidence="3">The sequence shown here is derived from an EMBL/GenBank/DDBJ whole genome shotgun (WGS) entry which is preliminary data.</text>
</comment>
<evidence type="ECO:0000313" key="3">
    <source>
        <dbReference type="EMBL" id="NWK57820.1"/>
    </source>
</evidence>
<accession>A0A851GSR0</accession>
<feature type="chain" id="PRO_5032910534" description="SecDF P1 head subdomain domain-containing protein" evidence="1">
    <location>
        <begin position="23"/>
        <end position="150"/>
    </location>
</feature>
<feature type="domain" description="SecDF P1 head subdomain" evidence="2">
    <location>
        <begin position="46"/>
        <end position="132"/>
    </location>
</feature>
<evidence type="ECO:0000259" key="2">
    <source>
        <dbReference type="Pfam" id="PF22599"/>
    </source>
</evidence>
<dbReference type="AlphaFoldDB" id="A0A851GSR0"/>
<dbReference type="RefSeq" id="WP_178935346.1">
    <property type="nucleotide sequence ID" value="NZ_JACBAZ010000053.1"/>
</dbReference>
<protein>
    <recommendedName>
        <fullName evidence="2">SecDF P1 head subdomain domain-containing protein</fullName>
    </recommendedName>
</protein>
<feature type="signal peptide" evidence="1">
    <location>
        <begin position="1"/>
        <end position="22"/>
    </location>
</feature>
<sequence>MQKNIANLVMLLLMASCLTCLGDSFRVSRILDKGTKGSVEMIAKDAGNEEKIFVEKLAIVSSKDVKEAYAQMHPDGGIFIRLTNAGGERMLQATKKMNHGVDRLAVILEGKVIHTATIRHNIGTSFQISGFTGLDYNERSAIARKIKPQK</sequence>
<keyword evidence="4" id="KW-1185">Reference proteome</keyword>
<organism evidence="3 4">
    <name type="scientific">Oceaniferula marina</name>
    <dbReference type="NCBI Taxonomy" id="2748318"/>
    <lineage>
        <taxon>Bacteria</taxon>
        <taxon>Pseudomonadati</taxon>
        <taxon>Verrucomicrobiota</taxon>
        <taxon>Verrucomicrobiia</taxon>
        <taxon>Verrucomicrobiales</taxon>
        <taxon>Verrucomicrobiaceae</taxon>
        <taxon>Oceaniferula</taxon>
    </lineage>
</organism>
<evidence type="ECO:0000313" key="4">
    <source>
        <dbReference type="Proteomes" id="UP000557872"/>
    </source>
</evidence>
<keyword evidence="1" id="KW-0732">Signal</keyword>
<dbReference type="InterPro" id="IPR054384">
    <property type="entry name" value="SecDF_P1_head"/>
</dbReference>
<proteinExistence type="predicted"/>
<dbReference type="Proteomes" id="UP000557872">
    <property type="component" value="Unassembled WGS sequence"/>
</dbReference>
<dbReference type="EMBL" id="JACBAZ010000053">
    <property type="protein sequence ID" value="NWK57820.1"/>
    <property type="molecule type" value="Genomic_DNA"/>
</dbReference>
<dbReference type="PROSITE" id="PS51257">
    <property type="entry name" value="PROKAR_LIPOPROTEIN"/>
    <property type="match status" value="1"/>
</dbReference>
<dbReference type="Pfam" id="PF22599">
    <property type="entry name" value="SecDF_P1_head"/>
    <property type="match status" value="1"/>
</dbReference>
<gene>
    <name evidence="3" type="ORF">HW115_19530</name>
</gene>
<dbReference type="Gene3D" id="3.30.1360.200">
    <property type="match status" value="1"/>
</dbReference>